<dbReference type="PANTHER" id="PTHR10288">
    <property type="entry name" value="KH DOMAIN CONTAINING RNA BINDING PROTEIN"/>
    <property type="match status" value="1"/>
</dbReference>
<comment type="caution">
    <text evidence="6">The sequence shown here is derived from an EMBL/GenBank/DDBJ whole genome shotgun (WGS) entry which is preliminary data.</text>
</comment>
<feature type="domain" description="K Homology" evidence="5">
    <location>
        <begin position="843"/>
        <end position="912"/>
    </location>
</feature>
<dbReference type="Pfam" id="PF24668">
    <property type="entry name" value="KH_Vigilin"/>
    <property type="match status" value="1"/>
</dbReference>
<keyword evidence="1" id="KW-0677">Repeat</keyword>
<dbReference type="STRING" id="1246581.A0A2H9TNA1"/>
<feature type="domain" description="K Homology" evidence="5">
    <location>
        <begin position="701"/>
        <end position="771"/>
    </location>
</feature>
<evidence type="ECO:0000256" key="2">
    <source>
        <dbReference type="ARBA" id="ARBA00022884"/>
    </source>
</evidence>
<keyword evidence="2 3" id="KW-0694">RNA-binding</keyword>
<dbReference type="SUPFAM" id="SSF54791">
    <property type="entry name" value="Eukaryotic type KH-domain (KH-domain type I)"/>
    <property type="match status" value="8"/>
</dbReference>
<feature type="domain" description="K Homology" evidence="5">
    <location>
        <begin position="276"/>
        <end position="344"/>
    </location>
</feature>
<feature type="domain" description="K Homology" evidence="5">
    <location>
        <begin position="971"/>
        <end position="1039"/>
    </location>
</feature>
<sequence length="1046" mass="115205">MAGLKPEEAASQPEPSTVSTKKPTLDLASHEMFPTLGAAHGTATLSILMQALVRPSGITQVFQMPYEHQRRREGPNLAELCQQIGRETDTVIDASRSGQTQVCTFVIKGTTEGEIMAARRKIWSRLAETATIALDVPEECLGLVIGPQGRKIAALMSDTSTRITVHRPYSGQVSIAGDFEGISLAKQYIEALIHDKLNKMSSSFKLERHLIPFVFECSTSGRITPTIRDFAAKHTVKILTDLKDPELATLAFSGNRANVVAAMRELEERTEKVRKTIKTVSTQVPKPLHRFLVGPKAETLYALEEETGCYISVPPPDNPSDSITVYGKDDALLKGVRGILDKTSAVDSQVVHANEQIKSLLIHQSRSLIRDLEKKYSVHIHQSDAGFVLDGKKAEVMVSVMELKGAIEALSAYQFERISVDAEYIKHVIGKQGHNLQQIEAEFGVEIIITERESENVVIAGTSPQVISAAKEHITKKIANLADLRVAEVHVDSKFHGALIGAKGTNIKKTRERYPSILITFEKDSVRLQGPSKEVAEAQCEILKEAETIRHDAIMHSYSGNIALTPETFSAATNSDGKIVRSLSNFARDHGIRNLEVDSRTLTFQGLKKDVESFKVSVVQFLQKIADRGSEIIQVEPEFHGALIGKNGKNAKHFAQKYDITLVLPTSTEEVKSDIKIVGPRSNFQEAIAEIHEFIAYEKSHRHRETITVPNYAVPAILGRKGAVISSLRFDTDTNIDLNKDHDREENYTMTFEGTLEGIETAKKLVAELVDNCKVSETISPGTEKFKLLTGIGNAAFRALITKYEALEIGISTVPSKEEFVIRGKRKVLPSAIKELSELFSTEFMTETVDIPTRFHGEIMGRGGANVQRIRTTFSVSIHFPKKENPADTLVTVEGAIENVKLAKAELLHYVREPQVVPVSLEDRQEIVAAVTKKFPNLKVQGKPNGIQILGDAGELEKALAFVKDMEATLKASTQIMTVPLQYHGAIIGRSGMNLEKVKGETGCSIFVPKRDENSDQVKLRGTPKAIEDARQVIAQMVSRLSSADA</sequence>
<feature type="domain" description="K Homology" evidence="5">
    <location>
        <begin position="483"/>
        <end position="547"/>
    </location>
</feature>
<evidence type="ECO:0000256" key="4">
    <source>
        <dbReference type="SAM" id="MobiDB-lite"/>
    </source>
</evidence>
<dbReference type="OrthoDB" id="10027144at2759"/>
<feature type="domain" description="K Homology" evidence="5">
    <location>
        <begin position="128"/>
        <end position="194"/>
    </location>
</feature>
<dbReference type="CDD" id="cd02394">
    <property type="entry name" value="KH-I_Vigilin_rpt6"/>
    <property type="match status" value="1"/>
</dbReference>
<evidence type="ECO:0000256" key="3">
    <source>
        <dbReference type="PROSITE-ProRule" id="PRU00117"/>
    </source>
</evidence>
<name>A0A2H9TNA1_9FUNG</name>
<organism evidence="6 7">
    <name type="scientific">Paramicrosporidium saccamoebae</name>
    <dbReference type="NCBI Taxonomy" id="1246581"/>
    <lineage>
        <taxon>Eukaryota</taxon>
        <taxon>Fungi</taxon>
        <taxon>Fungi incertae sedis</taxon>
        <taxon>Cryptomycota</taxon>
        <taxon>Cryptomycota incertae sedis</taxon>
        <taxon>Paramicrosporidium</taxon>
    </lineage>
</organism>
<dbReference type="PROSITE" id="PS50084">
    <property type="entry name" value="KH_TYPE_1"/>
    <property type="match status" value="8"/>
</dbReference>
<accession>A0A2H9TNA1</accession>
<dbReference type="AlphaFoldDB" id="A0A2H9TNA1"/>
<evidence type="ECO:0000313" key="7">
    <source>
        <dbReference type="Proteomes" id="UP000240830"/>
    </source>
</evidence>
<evidence type="ECO:0000313" key="6">
    <source>
        <dbReference type="EMBL" id="PJF19251.1"/>
    </source>
</evidence>
<reference evidence="6 7" key="1">
    <citation type="submission" date="2016-10" db="EMBL/GenBank/DDBJ databases">
        <title>The genome of Paramicrosporidium saccamoebae is the missing link in understanding Cryptomycota and Microsporidia evolution.</title>
        <authorList>
            <person name="Quandt C.A."/>
            <person name="Beaudet D."/>
            <person name="Corsaro D."/>
            <person name="Michel R."/>
            <person name="Corradi N."/>
            <person name="James T."/>
        </authorList>
    </citation>
    <scope>NUCLEOTIDE SEQUENCE [LARGE SCALE GENOMIC DNA]</scope>
    <source>
        <strain evidence="6 7">KSL3</strain>
    </source>
</reference>
<dbReference type="GO" id="GO:0003723">
    <property type="term" value="F:RNA binding"/>
    <property type="evidence" value="ECO:0007669"/>
    <property type="project" value="UniProtKB-UniRule"/>
</dbReference>
<dbReference type="Gene3D" id="3.30.1370.10">
    <property type="entry name" value="K Homology domain, type 1"/>
    <property type="match status" value="8"/>
</dbReference>
<dbReference type="InterPro" id="IPR004087">
    <property type="entry name" value="KH_dom"/>
</dbReference>
<feature type="domain" description="K Homology" evidence="5">
    <location>
        <begin position="627"/>
        <end position="696"/>
    </location>
</feature>
<dbReference type="InterPro" id="IPR036612">
    <property type="entry name" value="KH_dom_type_1_sf"/>
</dbReference>
<dbReference type="EMBL" id="MTSL01000072">
    <property type="protein sequence ID" value="PJF19251.1"/>
    <property type="molecule type" value="Genomic_DNA"/>
</dbReference>
<feature type="region of interest" description="Disordered" evidence="4">
    <location>
        <begin position="1"/>
        <end position="23"/>
    </location>
</feature>
<keyword evidence="7" id="KW-1185">Reference proteome</keyword>
<dbReference type="CDD" id="cd22408">
    <property type="entry name" value="KH-I_Vigilin_rpt4"/>
    <property type="match status" value="1"/>
</dbReference>
<dbReference type="SMART" id="SM00322">
    <property type="entry name" value="KH"/>
    <property type="match status" value="8"/>
</dbReference>
<protein>
    <recommendedName>
        <fullName evidence="5">K Homology domain-containing protein</fullName>
    </recommendedName>
</protein>
<dbReference type="CDD" id="cd00105">
    <property type="entry name" value="KH-I"/>
    <property type="match status" value="1"/>
</dbReference>
<proteinExistence type="predicted"/>
<dbReference type="InterPro" id="IPR057778">
    <property type="entry name" value="KH_Vigilin_N"/>
</dbReference>
<dbReference type="InterPro" id="IPR004088">
    <property type="entry name" value="KH_dom_type_1"/>
</dbReference>
<evidence type="ECO:0000259" key="5">
    <source>
        <dbReference type="SMART" id="SM00322"/>
    </source>
</evidence>
<dbReference type="Pfam" id="PF00013">
    <property type="entry name" value="KH_1"/>
    <property type="match status" value="8"/>
</dbReference>
<gene>
    <name evidence="6" type="ORF">PSACC_00939</name>
</gene>
<feature type="compositionally biased region" description="Polar residues" evidence="4">
    <location>
        <begin position="13"/>
        <end position="22"/>
    </location>
</feature>
<evidence type="ECO:0000256" key="1">
    <source>
        <dbReference type="ARBA" id="ARBA00022737"/>
    </source>
</evidence>
<feature type="domain" description="K Homology" evidence="5">
    <location>
        <begin position="412"/>
        <end position="479"/>
    </location>
</feature>
<dbReference type="Proteomes" id="UP000240830">
    <property type="component" value="Unassembled WGS sequence"/>
</dbReference>